<dbReference type="InterPro" id="IPR016202">
    <property type="entry name" value="DNase_I"/>
</dbReference>
<dbReference type="AlphaFoldDB" id="A0A1Y0D7Q1"/>
<evidence type="ECO:0000313" key="7">
    <source>
        <dbReference type="Proteomes" id="UP000243937"/>
    </source>
</evidence>
<dbReference type="RefSeq" id="WP_087038247.1">
    <property type="nucleotide sequence ID" value="NZ_CP021377.1"/>
</dbReference>
<reference evidence="6 7" key="1">
    <citation type="journal article" date="2014" name="Int. J. Syst. Evol. Microbiol.">
        <title>Oceanisphaera profunda sp. nov., a marine bacterium isolated from deep-sea sediment, and emended description of the genus Oceanisphaera.</title>
        <authorList>
            <person name="Xu Z."/>
            <person name="Zhang X.Y."/>
            <person name="Su H.N."/>
            <person name="Yu Z.C."/>
            <person name="Liu C."/>
            <person name="Li H."/>
            <person name="Chen X.L."/>
            <person name="Song X.Y."/>
            <person name="Xie B.B."/>
            <person name="Qin Q.L."/>
            <person name="Zhou B.C."/>
            <person name="Shi M."/>
            <person name="Huang Y."/>
            <person name="Zhang Y.Z."/>
        </authorList>
    </citation>
    <scope>NUCLEOTIDE SEQUENCE [LARGE SCALE GENOMIC DNA]</scope>
    <source>
        <strain evidence="6 7">SM1222</strain>
    </source>
</reference>
<proteinExistence type="inferred from homology"/>
<evidence type="ECO:0000256" key="1">
    <source>
        <dbReference type="ARBA" id="ARBA00007359"/>
    </source>
</evidence>
<dbReference type="InterPro" id="IPR005135">
    <property type="entry name" value="Endo/exonuclease/phosphatase"/>
</dbReference>
<dbReference type="KEGG" id="opf:CBP31_13785"/>
<dbReference type="Gene3D" id="3.40.10.10">
    <property type="entry name" value="DNA Methylphosphotriester Repair Domain"/>
    <property type="match status" value="1"/>
</dbReference>
<evidence type="ECO:0000256" key="2">
    <source>
        <dbReference type="ARBA" id="ARBA00022722"/>
    </source>
</evidence>
<name>A0A1Y0D7Q1_9GAMM</name>
<evidence type="ECO:0000256" key="4">
    <source>
        <dbReference type="SAM" id="MobiDB-lite"/>
    </source>
</evidence>
<dbReference type="GO" id="GO:0016787">
    <property type="term" value="F:hydrolase activity"/>
    <property type="evidence" value="ECO:0007669"/>
    <property type="project" value="UniProtKB-KW"/>
</dbReference>
<dbReference type="PANTHER" id="PTHR11371:SF31">
    <property type="entry name" value="EXTRACELLULAR NUCLEASE"/>
    <property type="match status" value="1"/>
</dbReference>
<feature type="region of interest" description="Disordered" evidence="4">
    <location>
        <begin position="305"/>
        <end position="337"/>
    </location>
</feature>
<dbReference type="SUPFAM" id="SSF56219">
    <property type="entry name" value="DNase I-like"/>
    <property type="match status" value="1"/>
</dbReference>
<dbReference type="EMBL" id="CP021377">
    <property type="protein sequence ID" value="ART83568.1"/>
    <property type="molecule type" value="Genomic_DNA"/>
</dbReference>
<gene>
    <name evidence="6" type="ORF">CBP31_13785</name>
</gene>
<dbReference type="SMART" id="SM00476">
    <property type="entry name" value="DNaseIc"/>
    <property type="match status" value="1"/>
</dbReference>
<dbReference type="Proteomes" id="UP000243937">
    <property type="component" value="Chromosome"/>
</dbReference>
<dbReference type="InterPro" id="IPR035451">
    <property type="entry name" value="Ada-like_dom_sf"/>
</dbReference>
<protein>
    <recommendedName>
        <fullName evidence="5">Endonuclease/exonuclease/phosphatase domain-containing protein</fullName>
    </recommendedName>
</protein>
<keyword evidence="3" id="KW-0378">Hydrolase</keyword>
<keyword evidence="7" id="KW-1185">Reference proteome</keyword>
<dbReference type="PANTHER" id="PTHR11371">
    <property type="entry name" value="DEOXYRIBONUCLEASE"/>
    <property type="match status" value="1"/>
</dbReference>
<dbReference type="SUPFAM" id="SSF57884">
    <property type="entry name" value="Ada DNA repair protein, N-terminal domain (N-Ada 10)"/>
    <property type="match status" value="1"/>
</dbReference>
<organism evidence="6 7">
    <name type="scientific">Oceanisphaera profunda</name>
    <dbReference type="NCBI Taxonomy" id="1416627"/>
    <lineage>
        <taxon>Bacteria</taxon>
        <taxon>Pseudomonadati</taxon>
        <taxon>Pseudomonadota</taxon>
        <taxon>Gammaproteobacteria</taxon>
        <taxon>Aeromonadales</taxon>
        <taxon>Aeromonadaceae</taxon>
        <taxon>Oceanisphaera</taxon>
    </lineage>
</organism>
<comment type="similarity">
    <text evidence="1">Belongs to the DNase I family.</text>
</comment>
<accession>A0A1Y0D7Q1</accession>
<dbReference type="GO" id="GO:0006308">
    <property type="term" value="P:DNA catabolic process"/>
    <property type="evidence" value="ECO:0007669"/>
    <property type="project" value="InterPro"/>
</dbReference>
<evidence type="ECO:0000259" key="5">
    <source>
        <dbReference type="Pfam" id="PF03372"/>
    </source>
</evidence>
<sequence length="374" mass="41318">MNILCTLRRYSTAAIFAVCGVLLPTLSVYASDIVVGSWNIQRLGHGNQKNFAALAAIANRVDLLAVQEVMTEDGIAQLEATLEKQTGEPWDHMISHALGNNSYKEMYGFIWRKSAVEYSEGAGLYLDKENNFAREPYSAKFKSLRDNSELAIGTVHIVYGKSVKDRTPEIKALVDYWEWMRDTYPNTPLVLAGDFNLDQAHAAWAPLKKFARPLLTKDANGASTLSEKPGQYANLYDNIWIERDSDLKVTQADIIDYPKLIGWDHSKSRKHVSDHAPIYMALGNSKFDNATASLAPFSASTVTNTSASSNAKPVAANSQQPVKGAVRGNSNSKPKLFHRPDCPSYNKIVEKNRVPFDSVEAAIAAGYRIAKNCP</sequence>
<dbReference type="Pfam" id="PF03372">
    <property type="entry name" value="Exo_endo_phos"/>
    <property type="match status" value="1"/>
</dbReference>
<dbReference type="Gene3D" id="3.60.10.10">
    <property type="entry name" value="Endonuclease/exonuclease/phosphatase"/>
    <property type="match status" value="1"/>
</dbReference>
<dbReference type="GO" id="GO:0004536">
    <property type="term" value="F:DNA nuclease activity"/>
    <property type="evidence" value="ECO:0007669"/>
    <property type="project" value="InterPro"/>
</dbReference>
<dbReference type="CDD" id="cd10283">
    <property type="entry name" value="MnuA_DNase1-like"/>
    <property type="match status" value="1"/>
</dbReference>
<keyword evidence="2" id="KW-0540">Nuclease</keyword>
<evidence type="ECO:0000256" key="3">
    <source>
        <dbReference type="ARBA" id="ARBA00022801"/>
    </source>
</evidence>
<evidence type="ECO:0000313" key="6">
    <source>
        <dbReference type="EMBL" id="ART83568.1"/>
    </source>
</evidence>
<feature type="domain" description="Endonuclease/exonuclease/phosphatase" evidence="5">
    <location>
        <begin position="36"/>
        <end position="201"/>
    </location>
</feature>
<dbReference type="OrthoDB" id="1201035at2"/>
<dbReference type="InterPro" id="IPR036691">
    <property type="entry name" value="Endo/exonu/phosph_ase_sf"/>
</dbReference>